<proteinExistence type="predicted"/>
<dbReference type="SUPFAM" id="SSF81631">
    <property type="entry name" value="PAP/OAS1 substrate-binding domain"/>
    <property type="match status" value="1"/>
</dbReference>
<organism evidence="3">
    <name type="scientific">Lygus hesperus</name>
    <name type="common">Western plant bug</name>
    <dbReference type="NCBI Taxonomy" id="30085"/>
    <lineage>
        <taxon>Eukaryota</taxon>
        <taxon>Metazoa</taxon>
        <taxon>Ecdysozoa</taxon>
        <taxon>Arthropoda</taxon>
        <taxon>Hexapoda</taxon>
        <taxon>Insecta</taxon>
        <taxon>Pterygota</taxon>
        <taxon>Neoptera</taxon>
        <taxon>Paraneoptera</taxon>
        <taxon>Hemiptera</taxon>
        <taxon>Heteroptera</taxon>
        <taxon>Panheteroptera</taxon>
        <taxon>Cimicomorpha</taxon>
        <taxon>Miridae</taxon>
        <taxon>Mirini</taxon>
        <taxon>Lygus</taxon>
    </lineage>
</organism>
<dbReference type="InterPro" id="IPR043519">
    <property type="entry name" value="NT_sf"/>
</dbReference>
<dbReference type="PANTHER" id="PTHR12271:SF66">
    <property type="entry name" value="TERMINAL URIDYLYLTRANSFERASE TAILOR"/>
    <property type="match status" value="1"/>
</dbReference>
<dbReference type="PANTHER" id="PTHR12271">
    <property type="entry name" value="POLY A POLYMERASE CID PAP -RELATED"/>
    <property type="match status" value="1"/>
</dbReference>
<evidence type="ECO:0000256" key="1">
    <source>
        <dbReference type="SAM" id="MobiDB-lite"/>
    </source>
</evidence>
<dbReference type="Pfam" id="PF22600">
    <property type="entry name" value="MTPAP-like_central"/>
    <property type="match status" value="1"/>
</dbReference>
<dbReference type="AlphaFoldDB" id="A0A0A9XGA4"/>
<reference evidence="3" key="1">
    <citation type="journal article" date="2014" name="PLoS ONE">
        <title>Transcriptome-Based Identification of ABC Transporters in the Western Tarnished Plant Bug Lygus hesperus.</title>
        <authorList>
            <person name="Hull J.J."/>
            <person name="Chaney K."/>
            <person name="Geib S.M."/>
            <person name="Fabrick J.A."/>
            <person name="Brent C.S."/>
            <person name="Walsh D."/>
            <person name="Lavine L.C."/>
        </authorList>
    </citation>
    <scope>NUCLEOTIDE SEQUENCE</scope>
</reference>
<dbReference type="SUPFAM" id="SSF81301">
    <property type="entry name" value="Nucleotidyltransferase"/>
    <property type="match status" value="1"/>
</dbReference>
<dbReference type="GO" id="GO:0050265">
    <property type="term" value="F:RNA uridylyltransferase activity"/>
    <property type="evidence" value="ECO:0007669"/>
    <property type="project" value="TreeGrafter"/>
</dbReference>
<dbReference type="Gene3D" id="1.10.1410.10">
    <property type="match status" value="1"/>
</dbReference>
<reference evidence="3" key="2">
    <citation type="submission" date="2014-07" db="EMBL/GenBank/DDBJ databases">
        <authorList>
            <person name="Hull J."/>
        </authorList>
    </citation>
    <scope>NUCLEOTIDE SEQUENCE</scope>
</reference>
<feature type="non-terminal residue" evidence="3">
    <location>
        <position position="1"/>
    </location>
</feature>
<name>A0A0A9XGA4_LYGHE</name>
<dbReference type="InterPro" id="IPR054708">
    <property type="entry name" value="MTPAP-like_central"/>
</dbReference>
<dbReference type="CDD" id="cd05402">
    <property type="entry name" value="NT_PAP_TUTase"/>
    <property type="match status" value="1"/>
</dbReference>
<feature type="domain" description="Poly(A) RNA polymerase mitochondrial-like central palm" evidence="2">
    <location>
        <begin position="173"/>
        <end position="304"/>
    </location>
</feature>
<dbReference type="Gene3D" id="3.30.460.10">
    <property type="entry name" value="Beta Polymerase, domain 2"/>
    <property type="match status" value="1"/>
</dbReference>
<accession>A0A0A9XGA4</accession>
<gene>
    <name evidence="3" type="primary">papd4-b_1</name>
    <name evidence="3" type="ORF">CM83_58024</name>
</gene>
<dbReference type="EMBL" id="GBHO01024933">
    <property type="protein sequence ID" value="JAG18671.1"/>
    <property type="molecule type" value="Transcribed_RNA"/>
</dbReference>
<evidence type="ECO:0000313" key="3">
    <source>
        <dbReference type="EMBL" id="JAG18671.1"/>
    </source>
</evidence>
<dbReference type="GO" id="GO:0031123">
    <property type="term" value="P:RNA 3'-end processing"/>
    <property type="evidence" value="ECO:0007669"/>
    <property type="project" value="TreeGrafter"/>
</dbReference>
<evidence type="ECO:0000259" key="2">
    <source>
        <dbReference type="Pfam" id="PF22600"/>
    </source>
</evidence>
<protein>
    <submittedName>
        <fullName evidence="3">Poly(A) RNA polymerase GLD2-B</fullName>
    </submittedName>
</protein>
<sequence length="714" mass="80500">SLALVDSRCRFNSFLLTSYGHFIGIASCLVFRYLGFEMADNGEYGPPMPPQSFHQRHFGPPQRGCYGFNEYQNTRFPRGRKRGPWRGNGWFRGGGRNNRYGGYTSPLKRDRSTMEESGDDPTLSPAEKIMRTHSNFHRVKKIARTTVKKYRKATQDVKLPPGSVDASLPTFEAQALDLISKMELSDDQKRGVQQVLLDLTTVLRTLIEDIDPIVYGSMCTGLALGTSDIDCFMDSKVVPDGAVRMETLLKNRSTLFKSRKFDSVIGIPKARVPILKATHIETGIEVDMNCTTSSGIHNSALIKYLVHYDERIRQLVLLIQTFYRSCKISGTNKVTSYAVTLLVIYYLQRLPQPILPPLCKILFVGEGQTWPASFERTIGKHIVGAPNNMTLTELFSGFFKFYAAFDFTKVISLYLGCELESSLLTNEYEKLPAELAVLKSHLQNGDVETNRKGFHEKPMMVQDPIEHHLNTTWNVPLSCFELFISLNQTYWELLTKKPETLWLVNMMPGSEAAESKKKPQLNTTYVVVPPGDSTLPPIASQVKPQKLPPVSFSVDYPMEGCDKAWPEHLIPDFTSVFNLLLIESSVLSESANEGQNDKSRPIIFNLETHYNVFKTRFGNIHGEVISDPMKYNSVKSKMIVIRDRMKKPESSFCASLAICHDTGNELKITVRDQNRNLQNVFAHMAQKLQENLSKLLSSVRTLRESVKTAGNGGS</sequence>
<feature type="region of interest" description="Disordered" evidence="1">
    <location>
        <begin position="101"/>
        <end position="125"/>
    </location>
</feature>